<evidence type="ECO:0000256" key="4">
    <source>
        <dbReference type="ARBA" id="ARBA00022801"/>
    </source>
</evidence>
<dbReference type="GO" id="GO:0005975">
    <property type="term" value="P:carbohydrate metabolic process"/>
    <property type="evidence" value="ECO:0007669"/>
    <property type="project" value="InterPro"/>
</dbReference>
<protein>
    <recommendedName>
        <fullName evidence="3">beta-N-acetylhexosaminidase</fullName>
        <ecNumber evidence="3">3.2.1.52</ecNumber>
    </recommendedName>
</protein>
<evidence type="ECO:0000259" key="7">
    <source>
        <dbReference type="Pfam" id="PF02838"/>
    </source>
</evidence>
<evidence type="ECO:0000256" key="2">
    <source>
        <dbReference type="ARBA" id="ARBA00006285"/>
    </source>
</evidence>
<gene>
    <name evidence="8" type="ORF">METZ01_LOCUS134110</name>
</gene>
<evidence type="ECO:0000256" key="1">
    <source>
        <dbReference type="ARBA" id="ARBA00001231"/>
    </source>
</evidence>
<dbReference type="Pfam" id="PF00728">
    <property type="entry name" value="Glyco_hydro_20"/>
    <property type="match status" value="1"/>
</dbReference>
<dbReference type="PANTHER" id="PTHR22600">
    <property type="entry name" value="BETA-HEXOSAMINIDASE"/>
    <property type="match status" value="1"/>
</dbReference>
<dbReference type="Pfam" id="PF02838">
    <property type="entry name" value="Glyco_hydro_20b"/>
    <property type="match status" value="1"/>
</dbReference>
<dbReference type="InterPro" id="IPR015883">
    <property type="entry name" value="Glyco_hydro_20_cat"/>
</dbReference>
<organism evidence="8">
    <name type="scientific">marine metagenome</name>
    <dbReference type="NCBI Taxonomy" id="408172"/>
    <lineage>
        <taxon>unclassified sequences</taxon>
        <taxon>metagenomes</taxon>
        <taxon>ecological metagenomes</taxon>
    </lineage>
</organism>
<dbReference type="SUPFAM" id="SSF51445">
    <property type="entry name" value="(Trans)glycosidases"/>
    <property type="match status" value="1"/>
</dbReference>
<dbReference type="PIRSF" id="PIRSF001093">
    <property type="entry name" value="B-hxosamndse_ab_euk"/>
    <property type="match status" value="1"/>
</dbReference>
<evidence type="ECO:0000256" key="5">
    <source>
        <dbReference type="ARBA" id="ARBA00023295"/>
    </source>
</evidence>
<dbReference type="CDD" id="cd06563">
    <property type="entry name" value="GH20_chitobiase-like"/>
    <property type="match status" value="1"/>
</dbReference>
<comment type="similarity">
    <text evidence="2">Belongs to the glycosyl hydrolase 20 family.</text>
</comment>
<feature type="non-terminal residue" evidence="8">
    <location>
        <position position="517"/>
    </location>
</feature>
<accession>A0A381YW48</accession>
<name>A0A381YW48_9ZZZZ</name>
<dbReference type="EMBL" id="UINC01019215">
    <property type="protein sequence ID" value="SVA81256.1"/>
    <property type="molecule type" value="Genomic_DNA"/>
</dbReference>
<evidence type="ECO:0000256" key="3">
    <source>
        <dbReference type="ARBA" id="ARBA00012663"/>
    </source>
</evidence>
<dbReference type="GO" id="GO:0004563">
    <property type="term" value="F:beta-N-acetylhexosaminidase activity"/>
    <property type="evidence" value="ECO:0007669"/>
    <property type="project" value="UniProtKB-EC"/>
</dbReference>
<dbReference type="Gene3D" id="3.20.20.80">
    <property type="entry name" value="Glycosidases"/>
    <property type="match status" value="1"/>
</dbReference>
<dbReference type="PANTHER" id="PTHR22600:SF57">
    <property type="entry name" value="BETA-N-ACETYLHEXOSAMINIDASE"/>
    <property type="match status" value="1"/>
</dbReference>
<reference evidence="8" key="1">
    <citation type="submission" date="2018-05" db="EMBL/GenBank/DDBJ databases">
        <authorList>
            <person name="Lanie J.A."/>
            <person name="Ng W.-L."/>
            <person name="Kazmierczak K.M."/>
            <person name="Andrzejewski T.M."/>
            <person name="Davidsen T.M."/>
            <person name="Wayne K.J."/>
            <person name="Tettelin H."/>
            <person name="Glass J.I."/>
            <person name="Rusch D."/>
            <person name="Podicherti R."/>
            <person name="Tsui H.-C.T."/>
            <person name="Winkler M.E."/>
        </authorList>
    </citation>
    <scope>NUCLEOTIDE SEQUENCE</scope>
</reference>
<dbReference type="PRINTS" id="PR00738">
    <property type="entry name" value="GLHYDRLASE20"/>
</dbReference>
<dbReference type="GO" id="GO:0030203">
    <property type="term" value="P:glycosaminoglycan metabolic process"/>
    <property type="evidence" value="ECO:0007669"/>
    <property type="project" value="TreeGrafter"/>
</dbReference>
<dbReference type="InterPro" id="IPR025705">
    <property type="entry name" value="Beta_hexosaminidase_sua/sub"/>
</dbReference>
<comment type="catalytic activity">
    <reaction evidence="1">
        <text>Hydrolysis of terminal non-reducing N-acetyl-D-hexosamine residues in N-acetyl-beta-D-hexosaminides.</text>
        <dbReference type="EC" id="3.2.1.52"/>
    </reaction>
</comment>
<feature type="non-terminal residue" evidence="8">
    <location>
        <position position="1"/>
    </location>
</feature>
<evidence type="ECO:0000259" key="6">
    <source>
        <dbReference type="Pfam" id="PF00728"/>
    </source>
</evidence>
<keyword evidence="5" id="KW-0326">Glycosidase</keyword>
<sequence length="517" mass="58936">INILAQTTLLWMIGCDSKPTTDDLGLVPLPSSISIEKSQTLINSQWAVTQNDGHKDLNSLKEILSENLYADYGLLVSDFSSKTINLNVIENNKSYGEEGYHLSVSDQTVQINAGTPNGIFYGIQTFRQLLDSGKKSNQGIQINQIEIKDNPRFKWRGMHLDVGRHFFDIGFVKRYIDYIAMHKMNIFHWHLTEDQGWRVEIDAYPKLTNISAFRDESLIGHYSDKPHQYDGKRYGGYYTKEEMREVVAYAQKRYVTVIPEIEMPGHTRAVLAAYPELSCTGGPHTVAKLWGVHKEVFCAGKESTFEFLETVLTEVADIFPGPYIHIGGDECPKDRWKEHNLDQERIKTQGLDDEHELQSYFIKRIEGVLNGLGKRLIGWDEILEGGLAPGAIVQSWRGMEGGIAAANAGHEVIMSPTSHAYFDYYQSENRKNEPLAIGGFLPLEIVYNFEPIPDNIEPNKKDFILGGQGNLWTEYIKTPEKAEYMALPRMSAMAEVLWSSKKNRDYDSFTHRMNWQY</sequence>
<proteinExistence type="inferred from homology"/>
<dbReference type="EC" id="3.2.1.52" evidence="3"/>
<dbReference type="InterPro" id="IPR015882">
    <property type="entry name" value="HEX_bac_N"/>
</dbReference>
<feature type="domain" description="Glycoside hydrolase family 20 catalytic" evidence="6">
    <location>
        <begin position="153"/>
        <end position="500"/>
    </location>
</feature>
<dbReference type="GO" id="GO:0016020">
    <property type="term" value="C:membrane"/>
    <property type="evidence" value="ECO:0007669"/>
    <property type="project" value="TreeGrafter"/>
</dbReference>
<dbReference type="Gene3D" id="3.30.379.10">
    <property type="entry name" value="Chitobiase/beta-hexosaminidase domain 2-like"/>
    <property type="match status" value="1"/>
</dbReference>
<dbReference type="SUPFAM" id="SSF55545">
    <property type="entry name" value="beta-N-acetylhexosaminidase-like domain"/>
    <property type="match status" value="1"/>
</dbReference>
<dbReference type="InterPro" id="IPR029018">
    <property type="entry name" value="Hex-like_dom2"/>
</dbReference>
<evidence type="ECO:0000313" key="8">
    <source>
        <dbReference type="EMBL" id="SVA81256.1"/>
    </source>
</evidence>
<keyword evidence="4" id="KW-0378">Hydrolase</keyword>
<feature type="domain" description="Beta-hexosaminidase bacterial type N-terminal" evidence="7">
    <location>
        <begin position="25"/>
        <end position="149"/>
    </location>
</feature>
<dbReference type="AlphaFoldDB" id="A0A381YW48"/>
<dbReference type="InterPro" id="IPR017853">
    <property type="entry name" value="GH"/>
</dbReference>